<dbReference type="OrthoDB" id="8611998at2"/>
<proteinExistence type="predicted"/>
<name>A0A1M5F1R2_9BACT</name>
<organism evidence="2 3">
    <name type="scientific">Dysgonomonas macrotermitis</name>
    <dbReference type="NCBI Taxonomy" id="1346286"/>
    <lineage>
        <taxon>Bacteria</taxon>
        <taxon>Pseudomonadati</taxon>
        <taxon>Bacteroidota</taxon>
        <taxon>Bacteroidia</taxon>
        <taxon>Bacteroidales</taxon>
        <taxon>Dysgonomonadaceae</taxon>
        <taxon>Dysgonomonas</taxon>
    </lineage>
</organism>
<dbReference type="InterPro" id="IPR018958">
    <property type="entry name" value="Knr4/Smi1-like_dom"/>
</dbReference>
<accession>A0A1M5F1R2</accession>
<dbReference type="Pfam" id="PF09346">
    <property type="entry name" value="SMI1_KNR4"/>
    <property type="match status" value="1"/>
</dbReference>
<evidence type="ECO:0000313" key="3">
    <source>
        <dbReference type="Proteomes" id="UP000184480"/>
    </source>
</evidence>
<dbReference type="InterPro" id="IPR037883">
    <property type="entry name" value="Knr4/Smi1-like_sf"/>
</dbReference>
<dbReference type="Gene3D" id="3.40.1580.10">
    <property type="entry name" value="SMI1/KNR4-like"/>
    <property type="match status" value="1"/>
</dbReference>
<sequence>MPDYTIIEHYVDKAIALARKHHEYLMYIDRYYIQMYGDEVQPEMYIGSNPEEYKLKPKLMKLVQPDTSGLIVTKITDEYKEWKPVPANVVQKDIKELESYYSIKLPDSYKWYLGYMHFYQIFWNIDIKLYPSPINVWQSVLKKKNDEKRQFILDKGLFSIGEYSDHADICFDLLDEDCENGDYRIVYVDHESADEPELLASNFQSLLSDILTKPEPELKELNASEQRLFGDILKA</sequence>
<feature type="domain" description="Knr4/Smi1-like" evidence="1">
    <location>
        <begin position="91"/>
        <end position="208"/>
    </location>
</feature>
<evidence type="ECO:0000313" key="2">
    <source>
        <dbReference type="EMBL" id="SHF85387.1"/>
    </source>
</evidence>
<dbReference type="RefSeq" id="WP_062179132.1">
    <property type="nucleotide sequence ID" value="NZ_BBXL01000006.1"/>
</dbReference>
<dbReference type="SUPFAM" id="SSF160631">
    <property type="entry name" value="SMI1/KNR4-like"/>
    <property type="match status" value="1"/>
</dbReference>
<protein>
    <submittedName>
        <fullName evidence="2">SMI1-KNR4 cell-wall</fullName>
    </submittedName>
</protein>
<dbReference type="AlphaFoldDB" id="A0A1M5F1R2"/>
<keyword evidence="3" id="KW-1185">Reference proteome</keyword>
<dbReference type="EMBL" id="FQUC01000011">
    <property type="protein sequence ID" value="SHF85387.1"/>
    <property type="molecule type" value="Genomic_DNA"/>
</dbReference>
<evidence type="ECO:0000259" key="1">
    <source>
        <dbReference type="Pfam" id="PF09346"/>
    </source>
</evidence>
<reference evidence="3" key="1">
    <citation type="submission" date="2016-11" db="EMBL/GenBank/DDBJ databases">
        <authorList>
            <person name="Varghese N."/>
            <person name="Submissions S."/>
        </authorList>
    </citation>
    <scope>NUCLEOTIDE SEQUENCE [LARGE SCALE GENOMIC DNA]</scope>
    <source>
        <strain evidence="3">DSM 27370</strain>
    </source>
</reference>
<gene>
    <name evidence="2" type="ORF">SAMN05444362_11123</name>
</gene>
<dbReference type="Proteomes" id="UP000184480">
    <property type="component" value="Unassembled WGS sequence"/>
</dbReference>